<evidence type="ECO:0000313" key="1">
    <source>
        <dbReference type="EMBL" id="TNV75574.1"/>
    </source>
</evidence>
<gene>
    <name evidence="1" type="ORF">FGO68_gene10989</name>
</gene>
<comment type="caution">
    <text evidence="1">The sequence shown here is derived from an EMBL/GenBank/DDBJ whole genome shotgun (WGS) entry which is preliminary data.</text>
</comment>
<protein>
    <submittedName>
        <fullName evidence="1">Uncharacterized protein</fullName>
    </submittedName>
</protein>
<sequence>MTFEKIPIASSIKLVPQLHKLQGKPVITITLTIAPAKIHEQSWTVTKLCNCFLNKKFHMRIIWMLNSQYL</sequence>
<accession>A0A8J8SYI6</accession>
<dbReference type="EMBL" id="RRYP01015280">
    <property type="protein sequence ID" value="TNV75574.1"/>
    <property type="molecule type" value="Genomic_DNA"/>
</dbReference>
<reference evidence="1" key="1">
    <citation type="submission" date="2019-06" db="EMBL/GenBank/DDBJ databases">
        <authorList>
            <person name="Zheng W."/>
        </authorList>
    </citation>
    <scope>NUCLEOTIDE SEQUENCE</scope>
    <source>
        <strain evidence="1">QDHG01</strain>
    </source>
</reference>
<evidence type="ECO:0000313" key="2">
    <source>
        <dbReference type="Proteomes" id="UP000785679"/>
    </source>
</evidence>
<organism evidence="1 2">
    <name type="scientific">Halteria grandinella</name>
    <dbReference type="NCBI Taxonomy" id="5974"/>
    <lineage>
        <taxon>Eukaryota</taxon>
        <taxon>Sar</taxon>
        <taxon>Alveolata</taxon>
        <taxon>Ciliophora</taxon>
        <taxon>Intramacronucleata</taxon>
        <taxon>Spirotrichea</taxon>
        <taxon>Stichotrichia</taxon>
        <taxon>Sporadotrichida</taxon>
        <taxon>Halteriidae</taxon>
        <taxon>Halteria</taxon>
    </lineage>
</organism>
<dbReference type="AlphaFoldDB" id="A0A8J8SYI6"/>
<proteinExistence type="predicted"/>
<name>A0A8J8SYI6_HALGN</name>
<dbReference type="Proteomes" id="UP000785679">
    <property type="component" value="Unassembled WGS sequence"/>
</dbReference>
<keyword evidence="2" id="KW-1185">Reference proteome</keyword>